<evidence type="ECO:0000313" key="2">
    <source>
        <dbReference type="EMBL" id="GAN04202.1"/>
    </source>
</evidence>
<dbReference type="Proteomes" id="UP000053815">
    <property type="component" value="Unassembled WGS sequence"/>
</dbReference>
<evidence type="ECO:0000313" key="3">
    <source>
        <dbReference type="Proteomes" id="UP000053815"/>
    </source>
</evidence>
<feature type="chain" id="PRO_5002199629" description="Secreted protein" evidence="1">
    <location>
        <begin position="22"/>
        <end position="82"/>
    </location>
</feature>
<sequence length="82" mass="8520">MQIKLLLSIIPLVCLFGVALAAPVNEIQARDIGDAVGDGALDDGVLDDGLLDDGLLDDGLLDDGLLDDGLLDDDLLDDGIFN</sequence>
<organism evidence="2">
    <name type="scientific">Mucor ambiguus</name>
    <dbReference type="NCBI Taxonomy" id="91626"/>
    <lineage>
        <taxon>Eukaryota</taxon>
        <taxon>Fungi</taxon>
        <taxon>Fungi incertae sedis</taxon>
        <taxon>Mucoromycota</taxon>
        <taxon>Mucoromycotina</taxon>
        <taxon>Mucoromycetes</taxon>
        <taxon>Mucorales</taxon>
        <taxon>Mucorineae</taxon>
        <taxon>Mucoraceae</taxon>
        <taxon>Mucor</taxon>
    </lineage>
</organism>
<name>A0A0C9MM47_9FUNG</name>
<reference evidence="2" key="1">
    <citation type="submission" date="2014-09" db="EMBL/GenBank/DDBJ databases">
        <title>Draft genome sequence of an oleaginous Mucoromycotina fungus Mucor ambiguus NBRC6742.</title>
        <authorList>
            <person name="Takeda I."/>
            <person name="Yamane N."/>
            <person name="Morita T."/>
            <person name="Tamano K."/>
            <person name="Machida M."/>
            <person name="Baker S."/>
            <person name="Koike H."/>
        </authorList>
    </citation>
    <scope>NUCLEOTIDE SEQUENCE</scope>
    <source>
        <strain evidence="2">NBRC 6742</strain>
    </source>
</reference>
<keyword evidence="3" id="KW-1185">Reference proteome</keyword>
<feature type="signal peptide" evidence="1">
    <location>
        <begin position="1"/>
        <end position="21"/>
    </location>
</feature>
<evidence type="ECO:0008006" key="4">
    <source>
        <dbReference type="Google" id="ProtNLM"/>
    </source>
</evidence>
<protein>
    <recommendedName>
        <fullName evidence="4">Secreted protein</fullName>
    </recommendedName>
</protein>
<evidence type="ECO:0000256" key="1">
    <source>
        <dbReference type="SAM" id="SignalP"/>
    </source>
</evidence>
<keyword evidence="1" id="KW-0732">Signal</keyword>
<dbReference type="OrthoDB" id="2291907at2759"/>
<dbReference type="AlphaFoldDB" id="A0A0C9MM47"/>
<accession>A0A0C9MM47</accession>
<gene>
    <name evidence="2" type="ORF">MAM1_0057c03662</name>
</gene>
<proteinExistence type="predicted"/>
<dbReference type="EMBL" id="DF836346">
    <property type="protein sequence ID" value="GAN04202.1"/>
    <property type="molecule type" value="Genomic_DNA"/>
</dbReference>